<reference evidence="2" key="1">
    <citation type="submission" date="2022-08" db="UniProtKB">
        <authorList>
            <consortium name="EnsemblMetazoa"/>
        </authorList>
    </citation>
    <scope>IDENTIFICATION</scope>
    <source>
        <strain evidence="2">05x7-T-G4-1.051#20</strain>
    </source>
</reference>
<dbReference type="AlphaFoldDB" id="A0A8W8NND3"/>
<proteinExistence type="predicted"/>
<evidence type="ECO:0000313" key="3">
    <source>
        <dbReference type="Proteomes" id="UP000005408"/>
    </source>
</evidence>
<dbReference type="PANTHER" id="PTHR42881:SF2">
    <property type="entry name" value="PROLYL ENDOPEPTIDASE"/>
    <property type="match status" value="1"/>
</dbReference>
<dbReference type="GO" id="GO:0005829">
    <property type="term" value="C:cytosol"/>
    <property type="evidence" value="ECO:0007669"/>
    <property type="project" value="TreeGrafter"/>
</dbReference>
<evidence type="ECO:0000259" key="1">
    <source>
        <dbReference type="Pfam" id="PF02897"/>
    </source>
</evidence>
<dbReference type="Gene3D" id="2.130.10.120">
    <property type="entry name" value="Prolyl oligopeptidase, N-terminal domain"/>
    <property type="match status" value="1"/>
</dbReference>
<evidence type="ECO:0000313" key="2">
    <source>
        <dbReference type="EnsemblMetazoa" id="G6590.1:cds"/>
    </source>
</evidence>
<dbReference type="EnsemblMetazoa" id="G6590.1">
    <property type="protein sequence ID" value="G6590.1:cds"/>
    <property type="gene ID" value="G6590"/>
</dbReference>
<organism evidence="2 3">
    <name type="scientific">Magallana gigas</name>
    <name type="common">Pacific oyster</name>
    <name type="synonym">Crassostrea gigas</name>
    <dbReference type="NCBI Taxonomy" id="29159"/>
    <lineage>
        <taxon>Eukaryota</taxon>
        <taxon>Metazoa</taxon>
        <taxon>Spiralia</taxon>
        <taxon>Lophotrochozoa</taxon>
        <taxon>Mollusca</taxon>
        <taxon>Bivalvia</taxon>
        <taxon>Autobranchia</taxon>
        <taxon>Pteriomorphia</taxon>
        <taxon>Ostreida</taxon>
        <taxon>Ostreoidea</taxon>
        <taxon>Ostreidae</taxon>
        <taxon>Magallana</taxon>
    </lineage>
</organism>
<protein>
    <recommendedName>
        <fullName evidence="1">Peptidase S9A N-terminal domain-containing protein</fullName>
    </recommendedName>
</protein>
<dbReference type="GO" id="GO:0004252">
    <property type="term" value="F:serine-type endopeptidase activity"/>
    <property type="evidence" value="ECO:0007669"/>
    <property type="project" value="InterPro"/>
</dbReference>
<dbReference type="Proteomes" id="UP000005408">
    <property type="component" value="Unassembled WGS sequence"/>
</dbReference>
<keyword evidence="3" id="KW-1185">Reference proteome</keyword>
<sequence>MKAPNYKLIQIYLSKPDMETWTTLVGEASSVLEWTACVNNNKLEDVKNKLYVHNLSDGKRMAEFPLEIGTTVEKRNRPR</sequence>
<accession>A0A8W8NND3</accession>
<feature type="domain" description="Peptidase S9A N-terminal" evidence="1">
    <location>
        <begin position="2"/>
        <end position="75"/>
    </location>
</feature>
<dbReference type="InterPro" id="IPR051167">
    <property type="entry name" value="Prolyl_oligopep/macrocyclase"/>
</dbReference>
<dbReference type="InterPro" id="IPR023302">
    <property type="entry name" value="Pept_S9A_N"/>
</dbReference>
<dbReference type="Pfam" id="PF02897">
    <property type="entry name" value="Peptidase_S9_N"/>
    <property type="match status" value="1"/>
</dbReference>
<name>A0A8W8NND3_MAGGI</name>
<dbReference type="PANTHER" id="PTHR42881">
    <property type="entry name" value="PROLYL ENDOPEPTIDASE"/>
    <property type="match status" value="1"/>
</dbReference>
<dbReference type="GO" id="GO:0070012">
    <property type="term" value="F:oligopeptidase activity"/>
    <property type="evidence" value="ECO:0007669"/>
    <property type="project" value="TreeGrafter"/>
</dbReference>